<reference evidence="2 4" key="1">
    <citation type="submission" date="2019-07" db="EMBL/GenBank/DDBJ databases">
        <title>Whole genome shotgun sequence of Aliivibrio fischeri NBRC 101058.</title>
        <authorList>
            <person name="Hosoyama A."/>
            <person name="Uohara A."/>
            <person name="Ohji S."/>
            <person name="Ichikawa N."/>
        </authorList>
    </citation>
    <scope>NUCLEOTIDE SEQUENCE [LARGE SCALE GENOMIC DNA]</scope>
    <source>
        <strain evidence="2 4">NBRC 101058</strain>
    </source>
</reference>
<evidence type="ECO:0000313" key="2">
    <source>
        <dbReference type="EMBL" id="GEK16046.1"/>
    </source>
</evidence>
<dbReference type="CDD" id="cd00093">
    <property type="entry name" value="HTH_XRE"/>
    <property type="match status" value="1"/>
</dbReference>
<accession>A0A510UNK5</accession>
<dbReference type="SUPFAM" id="SSF47413">
    <property type="entry name" value="lambda repressor-like DNA-binding domains"/>
    <property type="match status" value="1"/>
</dbReference>
<dbReference type="AlphaFoldDB" id="A0A510UNK5"/>
<dbReference type="Proteomes" id="UP000321787">
    <property type="component" value="Unassembled WGS sequence"/>
</dbReference>
<evidence type="ECO:0000259" key="1">
    <source>
        <dbReference type="PROSITE" id="PS50943"/>
    </source>
</evidence>
<feature type="domain" description="HTH cro/C1-type" evidence="1">
    <location>
        <begin position="9"/>
        <end position="72"/>
    </location>
</feature>
<sequence length="296" mass="34688">MKYLFEQILKKYREKSGVTQEIMVDLLSHNSSKLKKLDNVTFSRWERGITIPPFKKQIEIYQLLGVDPIDEIIDLNIELPKVDNDNYYASDYYTYGNSDFVTHVLNRNTLSGLDSVLEEMELLIDSDYYFKQLIKFTGKSSIKKSIESLMAKLNAEIIICKYKSRLIAHSITLYVSSDFLKDLMCNEIDYTKIKDYASNNPLIISFYASTNDSLKYILGRILTNFLDIPNIDSKLYFISGEKNIHKLFVKLNSKIKFNEFIDDKNYKLSEVTKLNINHSKDALHFLVDFRRMEYEK</sequence>
<reference evidence="3 5" key="2">
    <citation type="submission" date="2019-11" db="EMBL/GenBank/DDBJ databases">
        <title>Using colonization assays and comparative genomics to discover symbiosis behaviors and factors in Vibrio fischeri.</title>
        <authorList>
            <person name="Bongrand C."/>
            <person name="Moriano-Gutierrez S."/>
            <person name="Arevalo P."/>
            <person name="Mcfall-Ngai M."/>
            <person name="Visick K."/>
            <person name="Polz M.F."/>
            <person name="Ruby E.G."/>
        </authorList>
    </citation>
    <scope>NUCLEOTIDE SEQUENCE [LARGE SCALE GENOMIC DNA]</scope>
    <source>
        <strain evidence="5">emors.4.1</strain>
        <strain evidence="3">Emors.4.1</strain>
    </source>
</reference>
<dbReference type="EMBL" id="BJTZ01000058">
    <property type="protein sequence ID" value="GEK16046.1"/>
    <property type="molecule type" value="Genomic_DNA"/>
</dbReference>
<dbReference type="Gene3D" id="1.10.260.40">
    <property type="entry name" value="lambda repressor-like DNA-binding domains"/>
    <property type="match status" value="1"/>
</dbReference>
<evidence type="ECO:0000313" key="4">
    <source>
        <dbReference type="Proteomes" id="UP000321787"/>
    </source>
</evidence>
<organism evidence="2 4">
    <name type="scientific">Aliivibrio fischeri</name>
    <name type="common">Vibrio fischeri</name>
    <dbReference type="NCBI Taxonomy" id="668"/>
    <lineage>
        <taxon>Bacteria</taxon>
        <taxon>Pseudomonadati</taxon>
        <taxon>Pseudomonadota</taxon>
        <taxon>Gammaproteobacteria</taxon>
        <taxon>Vibrionales</taxon>
        <taxon>Vibrionaceae</taxon>
        <taxon>Aliivibrio</taxon>
    </lineage>
</organism>
<dbReference type="GO" id="GO:0003677">
    <property type="term" value="F:DNA binding"/>
    <property type="evidence" value="ECO:0007669"/>
    <property type="project" value="InterPro"/>
</dbReference>
<dbReference type="InterPro" id="IPR001387">
    <property type="entry name" value="Cro/C1-type_HTH"/>
</dbReference>
<name>A0A510UNK5_ALIFS</name>
<proteinExistence type="predicted"/>
<evidence type="ECO:0000313" key="5">
    <source>
        <dbReference type="Proteomes" id="UP000448038"/>
    </source>
</evidence>
<dbReference type="InterPro" id="IPR010982">
    <property type="entry name" value="Lambda_DNA-bd_dom_sf"/>
</dbReference>
<gene>
    <name evidence="2" type="ORF">AFI02nite_40820</name>
    <name evidence="3" type="ORF">GNP88_09165</name>
</gene>
<dbReference type="PROSITE" id="PS50943">
    <property type="entry name" value="HTH_CROC1"/>
    <property type="match status" value="1"/>
</dbReference>
<dbReference type="Proteomes" id="UP000448038">
    <property type="component" value="Unassembled WGS sequence"/>
</dbReference>
<dbReference type="RefSeq" id="WP_146866737.1">
    <property type="nucleotide sequence ID" value="NZ_BJTZ01000058.1"/>
</dbReference>
<protein>
    <submittedName>
        <fullName evidence="2">Transcriptional regulator</fullName>
    </submittedName>
</protein>
<dbReference type="EMBL" id="WOBN01000014">
    <property type="protein sequence ID" value="MUK49343.1"/>
    <property type="molecule type" value="Genomic_DNA"/>
</dbReference>
<evidence type="ECO:0000313" key="3">
    <source>
        <dbReference type="EMBL" id="MUK49343.1"/>
    </source>
</evidence>
<comment type="caution">
    <text evidence="2">The sequence shown here is derived from an EMBL/GenBank/DDBJ whole genome shotgun (WGS) entry which is preliminary data.</text>
</comment>